<comment type="caution">
    <text evidence="1">The sequence shown here is derived from an EMBL/GenBank/DDBJ whole genome shotgun (WGS) entry which is preliminary data.</text>
</comment>
<gene>
    <name evidence="1" type="ORF">Dsin_010590</name>
</gene>
<organism evidence="1 2">
    <name type="scientific">Dipteronia sinensis</name>
    <dbReference type="NCBI Taxonomy" id="43782"/>
    <lineage>
        <taxon>Eukaryota</taxon>
        <taxon>Viridiplantae</taxon>
        <taxon>Streptophyta</taxon>
        <taxon>Embryophyta</taxon>
        <taxon>Tracheophyta</taxon>
        <taxon>Spermatophyta</taxon>
        <taxon>Magnoliopsida</taxon>
        <taxon>eudicotyledons</taxon>
        <taxon>Gunneridae</taxon>
        <taxon>Pentapetalae</taxon>
        <taxon>rosids</taxon>
        <taxon>malvids</taxon>
        <taxon>Sapindales</taxon>
        <taxon>Sapindaceae</taxon>
        <taxon>Hippocastanoideae</taxon>
        <taxon>Acereae</taxon>
        <taxon>Dipteronia</taxon>
    </lineage>
</organism>
<evidence type="ECO:0000313" key="2">
    <source>
        <dbReference type="Proteomes" id="UP001281410"/>
    </source>
</evidence>
<dbReference type="EMBL" id="JANJYJ010000003">
    <property type="protein sequence ID" value="KAK3223565.1"/>
    <property type="molecule type" value="Genomic_DNA"/>
</dbReference>
<dbReference type="AlphaFoldDB" id="A0AAE0ATJ2"/>
<dbReference type="GO" id="GO:0005737">
    <property type="term" value="C:cytoplasm"/>
    <property type="evidence" value="ECO:0007669"/>
    <property type="project" value="TreeGrafter"/>
</dbReference>
<evidence type="ECO:0000313" key="1">
    <source>
        <dbReference type="EMBL" id="KAK3223565.1"/>
    </source>
</evidence>
<dbReference type="PANTHER" id="PTHR31901:SF9">
    <property type="entry name" value="GH3 DOMAIN-CONTAINING PROTEIN"/>
    <property type="match status" value="1"/>
</dbReference>
<name>A0AAE0ATJ2_9ROSI</name>
<dbReference type="InterPro" id="IPR004993">
    <property type="entry name" value="GH3"/>
</dbReference>
<dbReference type="Proteomes" id="UP001281410">
    <property type="component" value="Unassembled WGS sequence"/>
</dbReference>
<dbReference type="Pfam" id="PF03321">
    <property type="entry name" value="GH3"/>
    <property type="match status" value="1"/>
</dbReference>
<accession>A0AAE0ATJ2</accession>
<protein>
    <submittedName>
        <fullName evidence="1">Uncharacterized protein</fullName>
    </submittedName>
</protein>
<reference evidence="1" key="1">
    <citation type="journal article" date="2023" name="Plant J.">
        <title>Genome sequences and population genomics provide insights into the demographic history, inbreeding, and mutation load of two 'living fossil' tree species of Dipteronia.</title>
        <authorList>
            <person name="Feng Y."/>
            <person name="Comes H.P."/>
            <person name="Chen J."/>
            <person name="Zhu S."/>
            <person name="Lu R."/>
            <person name="Zhang X."/>
            <person name="Li P."/>
            <person name="Qiu J."/>
            <person name="Olsen K.M."/>
            <person name="Qiu Y."/>
        </authorList>
    </citation>
    <scope>NUCLEOTIDE SEQUENCE</scope>
    <source>
        <strain evidence="1">NBL</strain>
    </source>
</reference>
<dbReference type="PANTHER" id="PTHR31901">
    <property type="entry name" value="GH3 DOMAIN-CONTAINING PROTEIN"/>
    <property type="match status" value="1"/>
</dbReference>
<proteinExistence type="predicted"/>
<sequence length="97" mass="10728">MSQQTLMMMFKRRSLVRSSQAMLMLSTCKLQGHGLNGHTADTDRQTFKKIMPPVISTYEDIQPDITRIANGDTSPIFCSNPISEFLSISSGTSGGER</sequence>
<dbReference type="GO" id="GO:0010279">
    <property type="term" value="F:indole-3-acetic acid amido synthetase activity"/>
    <property type="evidence" value="ECO:0007669"/>
    <property type="project" value="TreeGrafter"/>
</dbReference>
<keyword evidence="2" id="KW-1185">Reference proteome</keyword>